<dbReference type="Pfam" id="PF02583">
    <property type="entry name" value="Trns_repr_metal"/>
    <property type="match status" value="1"/>
</dbReference>
<dbReference type="GO" id="GO:0045892">
    <property type="term" value="P:negative regulation of DNA-templated transcription"/>
    <property type="evidence" value="ECO:0007669"/>
    <property type="project" value="UniProtKB-ARBA"/>
</dbReference>
<dbReference type="OrthoDB" id="9811244at2"/>
<dbReference type="CDD" id="cd10148">
    <property type="entry name" value="CsoR-like_DUF156"/>
    <property type="match status" value="1"/>
</dbReference>
<dbReference type="GO" id="GO:0046872">
    <property type="term" value="F:metal ion binding"/>
    <property type="evidence" value="ECO:0007669"/>
    <property type="project" value="InterPro"/>
</dbReference>
<dbReference type="Gene3D" id="1.20.58.1000">
    <property type="entry name" value="Metal-sensitive repressor, helix protomer"/>
    <property type="match status" value="1"/>
</dbReference>
<name>L0FA59_DESDL</name>
<gene>
    <name evidence="1" type="ordered locus">Desdi_2496</name>
</gene>
<evidence type="ECO:0000313" key="1">
    <source>
        <dbReference type="EMBL" id="AGA69920.1"/>
    </source>
</evidence>
<dbReference type="PANTHER" id="PTHR33677">
    <property type="entry name" value="TRANSCRIPTIONAL REPRESSOR FRMR-RELATED"/>
    <property type="match status" value="1"/>
</dbReference>
<reference evidence="2" key="1">
    <citation type="submission" date="2012-02" db="EMBL/GenBank/DDBJ databases">
        <title>Complete sequence of Desulfitobacterium dichloroeliminans LMG P-21439.</title>
        <authorList>
            <person name="Lucas S."/>
            <person name="Han J."/>
            <person name="Lapidus A."/>
            <person name="Cheng J.-F."/>
            <person name="Goodwin L."/>
            <person name="Pitluck S."/>
            <person name="Peters L."/>
            <person name="Ovchinnikova G."/>
            <person name="Teshima H."/>
            <person name="Detter J.C."/>
            <person name="Han C."/>
            <person name="Tapia R."/>
            <person name="Land M."/>
            <person name="Hauser L."/>
            <person name="Kyrpides N."/>
            <person name="Ivanova N."/>
            <person name="Pagani I."/>
            <person name="Kruse T."/>
            <person name="de Vos W.M."/>
            <person name="Boon N."/>
            <person name="Smidt H."/>
            <person name="Woyke T."/>
        </authorList>
    </citation>
    <scope>NUCLEOTIDE SEQUENCE [LARGE SCALE GENOMIC DNA]</scope>
    <source>
        <strain evidence="2">LMG P-21439 / DCA1</strain>
    </source>
</reference>
<dbReference type="HOGENOM" id="CLU_130332_1_1_9"/>
<dbReference type="STRING" id="871963.Desdi_2496"/>
<proteinExistence type="predicted"/>
<dbReference type="AlphaFoldDB" id="L0FA59"/>
<dbReference type="InterPro" id="IPR038390">
    <property type="entry name" value="Metal_Tscrpt_repr_sf"/>
</dbReference>
<sequence>MGNDSYYNRIIGTPYGYLGGERVVQVKSDNAPKEDVLRRLKKIEGQVKGLQRMVDQDKYCVDILIQIAAVRAAINKVGVLIVESHSRECLMRAVEENRQDESVEELVSVLAKFMK</sequence>
<accession>L0FA59</accession>
<dbReference type="Proteomes" id="UP000010797">
    <property type="component" value="Chromosome"/>
</dbReference>
<protein>
    <recommendedName>
        <fullName evidence="3">Copper-sensing transcriptional repressor CsoR</fullName>
    </recommendedName>
</protein>
<dbReference type="KEGG" id="ddl:Desdi_2496"/>
<dbReference type="GO" id="GO:0003677">
    <property type="term" value="F:DNA binding"/>
    <property type="evidence" value="ECO:0007669"/>
    <property type="project" value="InterPro"/>
</dbReference>
<keyword evidence="2" id="KW-1185">Reference proteome</keyword>
<dbReference type="InterPro" id="IPR003735">
    <property type="entry name" value="Metal_Tscrpt_repr"/>
</dbReference>
<dbReference type="EMBL" id="CP003344">
    <property type="protein sequence ID" value="AGA69920.1"/>
    <property type="molecule type" value="Genomic_DNA"/>
</dbReference>
<organism evidence="1 2">
    <name type="scientific">Desulfitobacterium dichloroeliminans (strain LMG P-21439 / DCA1)</name>
    <dbReference type="NCBI Taxonomy" id="871963"/>
    <lineage>
        <taxon>Bacteria</taxon>
        <taxon>Bacillati</taxon>
        <taxon>Bacillota</taxon>
        <taxon>Clostridia</taxon>
        <taxon>Eubacteriales</taxon>
        <taxon>Desulfitobacteriaceae</taxon>
        <taxon>Desulfitobacterium</taxon>
    </lineage>
</organism>
<dbReference type="eggNOG" id="COG1937">
    <property type="taxonomic scope" value="Bacteria"/>
</dbReference>
<evidence type="ECO:0000313" key="2">
    <source>
        <dbReference type="Proteomes" id="UP000010797"/>
    </source>
</evidence>
<evidence type="ECO:0008006" key="3">
    <source>
        <dbReference type="Google" id="ProtNLM"/>
    </source>
</evidence>
<dbReference type="PANTHER" id="PTHR33677:SF3">
    <property type="entry name" value="COPPER-SENSING TRANSCRIPTIONAL REPRESSOR RICR"/>
    <property type="match status" value="1"/>
</dbReference>